<evidence type="ECO:0000256" key="2">
    <source>
        <dbReference type="ARBA" id="ARBA00005516"/>
    </source>
</evidence>
<dbReference type="GO" id="GO:0005184">
    <property type="term" value="F:neuropeptide hormone activity"/>
    <property type="evidence" value="ECO:0007669"/>
    <property type="project" value="TreeGrafter"/>
</dbReference>
<dbReference type="GO" id="GO:0031854">
    <property type="term" value="F:orexigenic neuropeptide QRFP receptor binding"/>
    <property type="evidence" value="ECO:0007669"/>
    <property type="project" value="InterPro"/>
</dbReference>
<keyword evidence="4" id="KW-0027">Amidation</keyword>
<evidence type="ECO:0000256" key="4">
    <source>
        <dbReference type="ARBA" id="ARBA00022815"/>
    </source>
</evidence>
<comment type="subcellular location">
    <subcellularLocation>
        <location evidence="1">Secreted</location>
    </subcellularLocation>
</comment>
<comment type="similarity">
    <text evidence="2">Belongs to the RFamide neuropeptide family.</text>
</comment>
<proteinExistence type="inferred from homology"/>
<feature type="compositionally biased region" description="Pro residues" evidence="6">
    <location>
        <begin position="13"/>
        <end position="28"/>
    </location>
</feature>
<dbReference type="PANTHER" id="PTHR36476:SF1">
    <property type="entry name" value="OREXIGENIC NEUROPEPTIDE QRFP"/>
    <property type="match status" value="1"/>
</dbReference>
<dbReference type="GO" id="GO:0007218">
    <property type="term" value="P:neuropeptide signaling pathway"/>
    <property type="evidence" value="ECO:0007669"/>
    <property type="project" value="UniProtKB-KW"/>
</dbReference>
<dbReference type="InterPro" id="IPR024565">
    <property type="entry name" value="P518"/>
</dbReference>
<name>A0A8I5TKX4_PONAB</name>
<evidence type="ECO:0000256" key="5">
    <source>
        <dbReference type="ARBA" id="ARBA00023320"/>
    </source>
</evidence>
<keyword evidence="5" id="KW-0527">Neuropeptide</keyword>
<feature type="region of interest" description="Disordered" evidence="6">
    <location>
        <begin position="1"/>
        <end position="32"/>
    </location>
</feature>
<dbReference type="Proteomes" id="UP000001595">
    <property type="component" value="Chromosome 9"/>
</dbReference>
<keyword evidence="3" id="KW-0964">Secreted</keyword>
<dbReference type="Pfam" id="PF11109">
    <property type="entry name" value="RFamide_26RFa"/>
    <property type="match status" value="1"/>
</dbReference>
<reference evidence="7 8" key="1">
    <citation type="submission" date="2008-02" db="EMBL/GenBank/DDBJ databases">
        <title>A 6x draft sequence assembly of the Pongo pygmaeus abelii genome.</title>
        <authorList>
            <person name="Wilson R.K."/>
            <person name="Mardis E."/>
        </authorList>
    </citation>
    <scope>NUCLEOTIDE SEQUENCE [LARGE SCALE GENOMIC DNA]</scope>
</reference>
<keyword evidence="8" id="KW-1185">Reference proteome</keyword>
<evidence type="ECO:0000256" key="6">
    <source>
        <dbReference type="SAM" id="MobiDB-lite"/>
    </source>
</evidence>
<reference evidence="7" key="3">
    <citation type="submission" date="2025-09" db="UniProtKB">
        <authorList>
            <consortium name="Ensembl"/>
        </authorList>
    </citation>
    <scope>IDENTIFICATION</scope>
</reference>
<evidence type="ECO:0000313" key="8">
    <source>
        <dbReference type="Proteomes" id="UP000001595"/>
    </source>
</evidence>
<dbReference type="AlphaFoldDB" id="A0A8I5TKX4"/>
<organism evidence="7 8">
    <name type="scientific">Pongo abelii</name>
    <name type="common">Sumatran orangutan</name>
    <name type="synonym">Pongo pygmaeus abelii</name>
    <dbReference type="NCBI Taxonomy" id="9601"/>
    <lineage>
        <taxon>Eukaryota</taxon>
        <taxon>Metazoa</taxon>
        <taxon>Chordata</taxon>
        <taxon>Craniata</taxon>
        <taxon>Vertebrata</taxon>
        <taxon>Euteleostomi</taxon>
        <taxon>Mammalia</taxon>
        <taxon>Eutheria</taxon>
        <taxon>Euarchontoglires</taxon>
        <taxon>Primates</taxon>
        <taxon>Haplorrhini</taxon>
        <taxon>Catarrhini</taxon>
        <taxon>Hominidae</taxon>
        <taxon>Pongo</taxon>
    </lineage>
</organism>
<evidence type="ECO:0000313" key="7">
    <source>
        <dbReference type="Ensembl" id="ENSPPYP00000027606.1"/>
    </source>
</evidence>
<dbReference type="OMA" id="MISPYCL"/>
<evidence type="ECO:0000256" key="1">
    <source>
        <dbReference type="ARBA" id="ARBA00004613"/>
    </source>
</evidence>
<reference evidence="7" key="2">
    <citation type="submission" date="2025-08" db="UniProtKB">
        <authorList>
            <consortium name="Ensembl"/>
        </authorList>
    </citation>
    <scope>IDENTIFICATION</scope>
</reference>
<evidence type="ECO:0000256" key="3">
    <source>
        <dbReference type="ARBA" id="ARBA00022525"/>
    </source>
</evidence>
<dbReference type="GeneTree" id="ENSGT00390000015756"/>
<sequence>MSPGRGPRAALPSPAPEPSDPPASPPGSSPSHTMVRPYPLVYLLFLPLGTCFPLLDRREPTDNTGGLGAGECWADLATGPRPHSVWGSSRWLRASQPQALLVIARGLQTSGREHAGCRFRFGRQDEGSEATGFLPAAGEKASGPLGNLAEELNGYSRKKGGFSFRFGRR</sequence>
<accession>A0A8I5TKX4</accession>
<dbReference type="Ensembl" id="ENSPPYT00000044645.1">
    <property type="protein sequence ID" value="ENSPPYP00000027606.1"/>
    <property type="gene ID" value="ENSPPYG00000041307.1"/>
</dbReference>
<dbReference type="GO" id="GO:0005576">
    <property type="term" value="C:extracellular region"/>
    <property type="evidence" value="ECO:0007669"/>
    <property type="project" value="UniProtKB-SubCell"/>
</dbReference>
<protein>
    <submittedName>
        <fullName evidence="7">Pyroglutamylated RFamide peptide</fullName>
    </submittedName>
</protein>
<dbReference type="PANTHER" id="PTHR36476">
    <property type="entry name" value="OREXIGENIC NEUROPEPTIDE QRFP"/>
    <property type="match status" value="1"/>
</dbReference>